<dbReference type="EMBL" id="JAABOJ010000002">
    <property type="protein sequence ID" value="KAF3289358.1"/>
    <property type="molecule type" value="Genomic_DNA"/>
</dbReference>
<name>A0A7C8VFZ6_ORBOL</name>
<comment type="caution">
    <text evidence="1">The sequence shown here is derived from an EMBL/GenBank/DDBJ whole genome shotgun (WGS) entry which is preliminary data.</text>
</comment>
<evidence type="ECO:0000313" key="1">
    <source>
        <dbReference type="EMBL" id="KAF3289358.1"/>
    </source>
</evidence>
<protein>
    <submittedName>
        <fullName evidence="1">Uncharacterized protein</fullName>
    </submittedName>
</protein>
<sequence>MAINQATHSIPALSKISPQNNKPSLSDYPIHSICKINPKTQKPALYYMTICAPKHRIGFCMDLMDRPLKSSLLSSQTLLKKPSLKNLKSGSNMVKLKNTVLTNAGSEDDAAAAATTTNMATLLKFFQNNIHKSFTEYPNAQMIYDKLVGSLDKNCLSDDDLAIVKALAEEESSTNRQLISEKINGYMVNIFLENSFPEEIAKSIVELMMPQVVDMFFQEEKCT</sequence>
<evidence type="ECO:0000313" key="2">
    <source>
        <dbReference type="Proteomes" id="UP000474640"/>
    </source>
</evidence>
<dbReference type="Proteomes" id="UP000474640">
    <property type="component" value="Unassembled WGS sequence"/>
</dbReference>
<organism evidence="1 2">
    <name type="scientific">Orbilia oligospora</name>
    <name type="common">Nematode-trapping fungus</name>
    <name type="synonym">Arthrobotrys oligospora</name>
    <dbReference type="NCBI Taxonomy" id="2813651"/>
    <lineage>
        <taxon>Eukaryota</taxon>
        <taxon>Fungi</taxon>
        <taxon>Dikarya</taxon>
        <taxon>Ascomycota</taxon>
        <taxon>Pezizomycotina</taxon>
        <taxon>Orbiliomycetes</taxon>
        <taxon>Orbiliales</taxon>
        <taxon>Orbiliaceae</taxon>
        <taxon>Orbilia</taxon>
    </lineage>
</organism>
<reference evidence="1 2" key="1">
    <citation type="submission" date="2020-01" db="EMBL/GenBank/DDBJ databases">
        <authorList>
            <person name="Palmer J.M."/>
        </authorList>
    </citation>
    <scope>NUCLEOTIDE SEQUENCE [LARGE SCALE GENOMIC DNA]</scope>
    <source>
        <strain evidence="1 2">TWF970</strain>
    </source>
</reference>
<dbReference type="OrthoDB" id="10320389at2759"/>
<dbReference type="AlphaFoldDB" id="A0A7C8VFZ6"/>
<accession>A0A7C8VFZ6</accession>
<gene>
    <name evidence="1" type="ORF">TWF970_003139</name>
</gene>
<proteinExistence type="predicted"/>